<proteinExistence type="predicted"/>
<name>A0AA44CBX9_9HYPH</name>
<evidence type="ECO:0000259" key="2">
    <source>
        <dbReference type="Pfam" id="PF22653"/>
    </source>
</evidence>
<dbReference type="Proteomes" id="UP001155840">
    <property type="component" value="Unassembled WGS sequence"/>
</dbReference>
<organism evidence="3 4">
    <name type="scientific">Ferranicluibacter rubi</name>
    <dbReference type="NCBI Taxonomy" id="2715133"/>
    <lineage>
        <taxon>Bacteria</taxon>
        <taxon>Pseudomonadati</taxon>
        <taxon>Pseudomonadota</taxon>
        <taxon>Alphaproteobacteria</taxon>
        <taxon>Hyphomicrobiales</taxon>
        <taxon>Rhizobiaceae</taxon>
        <taxon>Ferranicluibacter</taxon>
    </lineage>
</organism>
<dbReference type="AlphaFoldDB" id="A0AA44CBX9"/>
<sequence>MTSASQVENQTPAAVGEYAVTFGVSADGFPVARIGDTTLAMVPTADGSAGFLASVWRSNRPLSNLKRQDFLGHEAHLDSEAGFRPRVLEIARHKTELATLRREHVRMSCSTPWGASQHATIYADGIVSHTTSGHGGFHLSAARNVKVLEALRNASGWYEEDAEWAIVAQTFPEVFTTYERRSANETIRNTWPIEWEKIHGCQLKPGESWTKDKKTFEQEHIHDWIVTSAIRSSHNAGMVEVVARCSSTGTDRVQRQIEGRAERLTVTEKAKASNRTHKRSGARWTRADEMLSKATSASSPSCGAGNSRCLSASSNDRIAPSRSFDRSSTSAVCNRRREADLGSLSQTAV</sequence>
<feature type="region of interest" description="Disordered" evidence="1">
    <location>
        <begin position="290"/>
        <end position="330"/>
    </location>
</feature>
<evidence type="ECO:0000313" key="4">
    <source>
        <dbReference type="Proteomes" id="UP001155840"/>
    </source>
</evidence>
<accession>A0AA44CBX9</accession>
<gene>
    <name evidence="3" type="ORF">G8E10_18295</name>
</gene>
<keyword evidence="4" id="KW-1185">Reference proteome</keyword>
<feature type="domain" description="DUF7007" evidence="2">
    <location>
        <begin position="107"/>
        <end position="221"/>
    </location>
</feature>
<dbReference type="EMBL" id="JAANCM010000010">
    <property type="protein sequence ID" value="NHT77660.1"/>
    <property type="molecule type" value="Genomic_DNA"/>
</dbReference>
<reference evidence="3" key="1">
    <citation type="submission" date="2020-03" db="EMBL/GenBank/DDBJ databases">
        <title>Ferranicluibacter endophyticum gen. nov., sp. nov., a new genus isolated from Rubus ulmifolius Schott. stem.</title>
        <authorList>
            <person name="Roca-Couso R."/>
            <person name="Flores-Felix J.D."/>
            <person name="Igual J.M."/>
            <person name="Rivas R."/>
        </authorList>
    </citation>
    <scope>NUCLEOTIDE SEQUENCE</scope>
    <source>
        <strain evidence="3">CRRU44</strain>
    </source>
</reference>
<dbReference type="Pfam" id="PF22653">
    <property type="entry name" value="DUF7007"/>
    <property type="match status" value="1"/>
</dbReference>
<evidence type="ECO:0000313" key="3">
    <source>
        <dbReference type="EMBL" id="NHT77660.1"/>
    </source>
</evidence>
<evidence type="ECO:0000256" key="1">
    <source>
        <dbReference type="SAM" id="MobiDB-lite"/>
    </source>
</evidence>
<comment type="caution">
    <text evidence="3">The sequence shown here is derived from an EMBL/GenBank/DDBJ whole genome shotgun (WGS) entry which is preliminary data.</text>
</comment>
<dbReference type="RefSeq" id="WP_167130209.1">
    <property type="nucleotide sequence ID" value="NZ_JAANCM010000010.1"/>
</dbReference>
<dbReference type="InterPro" id="IPR054276">
    <property type="entry name" value="DUF7007"/>
</dbReference>
<protein>
    <recommendedName>
        <fullName evidence="2">DUF7007 domain-containing protein</fullName>
    </recommendedName>
</protein>